<comment type="catalytic activity">
    <reaction evidence="7 8">
        <text>UDP-alpha-D-glucose + 2 NAD(+) + H2O = UDP-alpha-D-glucuronate + 2 NADH + 3 H(+)</text>
        <dbReference type="Rhea" id="RHEA:23596"/>
        <dbReference type="ChEBI" id="CHEBI:15377"/>
        <dbReference type="ChEBI" id="CHEBI:15378"/>
        <dbReference type="ChEBI" id="CHEBI:57540"/>
        <dbReference type="ChEBI" id="CHEBI:57945"/>
        <dbReference type="ChEBI" id="CHEBI:58052"/>
        <dbReference type="ChEBI" id="CHEBI:58885"/>
        <dbReference type="EC" id="1.1.1.22"/>
    </reaction>
</comment>
<dbReference type="Gene3D" id="3.40.50.720">
    <property type="entry name" value="NAD(P)-binding Rossmann-like Domain"/>
    <property type="match status" value="2"/>
</dbReference>
<dbReference type="EMBL" id="JAUJEA010000001">
    <property type="protein sequence ID" value="MDN5200211.1"/>
    <property type="molecule type" value="Genomic_DNA"/>
</dbReference>
<gene>
    <name evidence="10" type="ORF">QQ008_02535</name>
</gene>
<accession>A0ABT8KHK9</accession>
<dbReference type="Pfam" id="PF00984">
    <property type="entry name" value="UDPG_MGDP_dh"/>
    <property type="match status" value="1"/>
</dbReference>
<proteinExistence type="inferred from homology"/>
<keyword evidence="5 8" id="KW-0560">Oxidoreductase</keyword>
<dbReference type="InterPro" id="IPR008927">
    <property type="entry name" value="6-PGluconate_DH-like_C_sf"/>
</dbReference>
<evidence type="ECO:0000256" key="2">
    <source>
        <dbReference type="ARBA" id="ARBA00006601"/>
    </source>
</evidence>
<name>A0ABT8KHK9_9BACT</name>
<protein>
    <recommendedName>
        <fullName evidence="4 8">UDP-glucose 6-dehydrogenase</fullName>
        <ecNumber evidence="3 8">1.1.1.22</ecNumber>
    </recommendedName>
</protein>
<evidence type="ECO:0000256" key="7">
    <source>
        <dbReference type="ARBA" id="ARBA00047473"/>
    </source>
</evidence>
<dbReference type="SUPFAM" id="SSF52413">
    <property type="entry name" value="UDP-glucose/GDP-mannose dehydrogenase C-terminal domain"/>
    <property type="match status" value="1"/>
</dbReference>
<comment type="similarity">
    <text evidence="2 8">Belongs to the UDP-glucose/GDP-mannose dehydrogenase family.</text>
</comment>
<dbReference type="InterPro" id="IPR001732">
    <property type="entry name" value="UDP-Glc/GDP-Man_DH_N"/>
</dbReference>
<comment type="caution">
    <text evidence="10">The sequence shown here is derived from an EMBL/GenBank/DDBJ whole genome shotgun (WGS) entry which is preliminary data.</text>
</comment>
<dbReference type="Pfam" id="PF03720">
    <property type="entry name" value="UDPG_MGDP_dh_C"/>
    <property type="match status" value="1"/>
</dbReference>
<dbReference type="PIRSF" id="PIRSF000124">
    <property type="entry name" value="UDPglc_GDPman_dh"/>
    <property type="match status" value="1"/>
</dbReference>
<dbReference type="Pfam" id="PF03721">
    <property type="entry name" value="UDPG_MGDP_dh_N"/>
    <property type="match status" value="1"/>
</dbReference>
<dbReference type="SMART" id="SM00984">
    <property type="entry name" value="UDPG_MGDP_dh_C"/>
    <property type="match status" value="1"/>
</dbReference>
<dbReference type="RefSeq" id="WP_346750237.1">
    <property type="nucleotide sequence ID" value="NZ_JAUJEA010000001.1"/>
</dbReference>
<sequence length="453" mass="50561">MKIVVVGTGYVGLVTGTCFAEVGIDTTCIDIDQKKIDKLRVGEIPIFEPGLEEMVKRNTQKKRLHFETDIAKVLDDAEVVFIAVGTPPDEDGSADLKHVLNVAKDIGNHMSSYTVVVTKSTVPVGTAKKVNEAIQKQLEIRGEDISFDVASNPEFLKEGAAIEDFMKPDRIVVGVESDEAKHTMKQLYKPFMLNGHPIIFMDVPSAEMTKYAANAMLATKISFMNDIANLCEILGANVNLVRKGIGSDPRIGSRFIYPGIGYGGSCFPKDVKALIKTAEENDYKMRVLEAVESVNEHQKTILYQKVENHFGRENLKGKKIAIWGLSFKPQTNDMREAPSVVLIKRLLEAGCKIAAYDPVAKEEAREMLGDSIEYKSDQYEVLINADCLLIVTEWSEFRFPNYRVMEKLMAQKLIFDGRNILDIEKLKSLSFNYHCIGLNAHKLNGSLELVEVM</sequence>
<dbReference type="SUPFAM" id="SSF51735">
    <property type="entry name" value="NAD(P)-binding Rossmann-fold domains"/>
    <property type="match status" value="1"/>
</dbReference>
<feature type="domain" description="UDP-glucose/GDP-mannose dehydrogenase C-terminal" evidence="9">
    <location>
        <begin position="321"/>
        <end position="423"/>
    </location>
</feature>
<keyword evidence="6 8" id="KW-0520">NAD</keyword>
<dbReference type="InterPro" id="IPR014026">
    <property type="entry name" value="UDP-Glc/GDP-Man_DH_dimer"/>
</dbReference>
<reference evidence="10" key="1">
    <citation type="submission" date="2023-06" db="EMBL/GenBank/DDBJ databases">
        <title>Genomic of Parafulvivirga corallium.</title>
        <authorList>
            <person name="Wang G."/>
        </authorList>
    </citation>
    <scope>NUCLEOTIDE SEQUENCE</scope>
    <source>
        <strain evidence="10">BMA10</strain>
    </source>
</reference>
<dbReference type="SUPFAM" id="SSF48179">
    <property type="entry name" value="6-phosphogluconate dehydrogenase C-terminal domain-like"/>
    <property type="match status" value="1"/>
</dbReference>
<dbReference type="InterPro" id="IPR036291">
    <property type="entry name" value="NAD(P)-bd_dom_sf"/>
</dbReference>
<evidence type="ECO:0000256" key="1">
    <source>
        <dbReference type="ARBA" id="ARBA00004701"/>
    </source>
</evidence>
<keyword evidence="11" id="KW-1185">Reference proteome</keyword>
<dbReference type="InterPro" id="IPR036220">
    <property type="entry name" value="UDP-Glc/GDP-Man_DH_C_sf"/>
</dbReference>
<dbReference type="InterPro" id="IPR014027">
    <property type="entry name" value="UDP-Glc/GDP-Man_DH_C"/>
</dbReference>
<dbReference type="PANTHER" id="PTHR43750:SF3">
    <property type="entry name" value="UDP-GLUCOSE 6-DEHYDROGENASE TUAD"/>
    <property type="match status" value="1"/>
</dbReference>
<evidence type="ECO:0000259" key="9">
    <source>
        <dbReference type="SMART" id="SM00984"/>
    </source>
</evidence>
<evidence type="ECO:0000313" key="11">
    <source>
        <dbReference type="Proteomes" id="UP001172082"/>
    </source>
</evidence>
<evidence type="ECO:0000256" key="5">
    <source>
        <dbReference type="ARBA" id="ARBA00023002"/>
    </source>
</evidence>
<evidence type="ECO:0000313" key="10">
    <source>
        <dbReference type="EMBL" id="MDN5200211.1"/>
    </source>
</evidence>
<dbReference type="InterPro" id="IPR017476">
    <property type="entry name" value="UDP-Glc/GDP-Man"/>
</dbReference>
<evidence type="ECO:0000256" key="3">
    <source>
        <dbReference type="ARBA" id="ARBA00012954"/>
    </source>
</evidence>
<dbReference type="NCBIfam" id="TIGR03026">
    <property type="entry name" value="NDP-sugDHase"/>
    <property type="match status" value="1"/>
</dbReference>
<evidence type="ECO:0000256" key="4">
    <source>
        <dbReference type="ARBA" id="ARBA00015132"/>
    </source>
</evidence>
<dbReference type="PIRSF" id="PIRSF500134">
    <property type="entry name" value="UDPglc_DH_bac"/>
    <property type="match status" value="1"/>
</dbReference>
<dbReference type="GO" id="GO:0016491">
    <property type="term" value="F:oxidoreductase activity"/>
    <property type="evidence" value="ECO:0007669"/>
    <property type="project" value="UniProtKB-KW"/>
</dbReference>
<evidence type="ECO:0000256" key="6">
    <source>
        <dbReference type="ARBA" id="ARBA00023027"/>
    </source>
</evidence>
<dbReference type="Gene3D" id="1.20.5.100">
    <property type="entry name" value="Cytochrome c1, transmembrane anchor, C-terminal"/>
    <property type="match status" value="1"/>
</dbReference>
<organism evidence="10 11">
    <name type="scientific">Splendidivirga corallicola</name>
    <dbReference type="NCBI Taxonomy" id="3051826"/>
    <lineage>
        <taxon>Bacteria</taxon>
        <taxon>Pseudomonadati</taxon>
        <taxon>Bacteroidota</taxon>
        <taxon>Cytophagia</taxon>
        <taxon>Cytophagales</taxon>
        <taxon>Splendidivirgaceae</taxon>
        <taxon>Splendidivirga</taxon>
    </lineage>
</organism>
<comment type="pathway">
    <text evidence="1">Nucleotide-sugar biosynthesis; UDP-alpha-D-glucuronate biosynthesis; UDP-alpha-D-glucuronate from UDP-alpha-D-glucose: step 1/1.</text>
</comment>
<dbReference type="Proteomes" id="UP001172082">
    <property type="component" value="Unassembled WGS sequence"/>
</dbReference>
<dbReference type="PANTHER" id="PTHR43750">
    <property type="entry name" value="UDP-GLUCOSE 6-DEHYDROGENASE TUAD"/>
    <property type="match status" value="1"/>
</dbReference>
<dbReference type="EC" id="1.1.1.22" evidence="3 8"/>
<dbReference type="InterPro" id="IPR028357">
    <property type="entry name" value="UDPglc_DH_bac"/>
</dbReference>
<evidence type="ECO:0000256" key="8">
    <source>
        <dbReference type="PIRNR" id="PIRNR000124"/>
    </source>
</evidence>